<dbReference type="GeneID" id="42906150"/>
<geneLocation type="mitochondrion" evidence="1"/>
<protein>
    <submittedName>
        <fullName evidence="1">Uncharacterized protein</fullName>
    </submittedName>
</protein>
<reference evidence="1" key="1">
    <citation type="submission" date="2019-02" db="EMBL/GenBank/DDBJ databases">
        <title>The largest mitochondrial genome of Morchella importuna (272.2 kb) among fungi reservoir of numerous mitochondrial ORFs, repeatitive sequences and nuclear genome horizontal transfer.</title>
        <authorList>
            <person name="Liu W."/>
            <person name="Bian Y."/>
        </authorList>
    </citation>
    <scope>NUCLEOTIDE SEQUENCE</scope>
</reference>
<accession>A0A650AFK3</accession>
<evidence type="ECO:0000313" key="1">
    <source>
        <dbReference type="EMBL" id="QGN66777.1"/>
    </source>
</evidence>
<keyword evidence="1" id="KW-0496">Mitochondrion</keyword>
<dbReference type="EMBL" id="MK527108">
    <property type="protein sequence ID" value="QGN66777.1"/>
    <property type="molecule type" value="Genomic_DNA"/>
</dbReference>
<gene>
    <name evidence="1" type="primary">orf105</name>
</gene>
<dbReference type="RefSeq" id="YP_009722375.1">
    <property type="nucleotide sequence ID" value="NC_045397.1"/>
</dbReference>
<proteinExistence type="predicted"/>
<dbReference type="AlphaFoldDB" id="A0A650AFK3"/>
<organism evidence="1">
    <name type="scientific">Morchella importuna</name>
    <dbReference type="NCBI Taxonomy" id="1174673"/>
    <lineage>
        <taxon>Eukaryota</taxon>
        <taxon>Fungi</taxon>
        <taxon>Dikarya</taxon>
        <taxon>Ascomycota</taxon>
        <taxon>Pezizomycotina</taxon>
        <taxon>Pezizomycetes</taxon>
        <taxon>Pezizales</taxon>
        <taxon>Morchellaceae</taxon>
        <taxon>Morchella</taxon>
    </lineage>
</organism>
<name>A0A650AFK3_9PEZI</name>
<sequence>MGHAERYARPVKEQPWSLNLVHKILARASLSPLQWGHNMRCDQVVAPTGGRGLKRGRLLSCRHKNCWKIFTISPRLDFLLLLTWQILTLEILTEFQVLWKYLNGL</sequence>